<dbReference type="EMBL" id="JAVRHU010000001">
    <property type="protein sequence ID" value="MDT0620506.1"/>
    <property type="molecule type" value="Genomic_DNA"/>
</dbReference>
<evidence type="ECO:0000256" key="1">
    <source>
        <dbReference type="ARBA" id="ARBA00004651"/>
    </source>
</evidence>
<name>A0ABU3BEC8_9FLAO</name>
<dbReference type="InterPro" id="IPR002797">
    <property type="entry name" value="Polysacc_synth"/>
</dbReference>
<evidence type="ECO:0000256" key="3">
    <source>
        <dbReference type="ARBA" id="ARBA00022692"/>
    </source>
</evidence>
<feature type="transmembrane region" description="Helical" evidence="6">
    <location>
        <begin position="112"/>
        <end position="132"/>
    </location>
</feature>
<dbReference type="RefSeq" id="WP_311386870.1">
    <property type="nucleotide sequence ID" value="NZ_JAVRHU010000001.1"/>
</dbReference>
<proteinExistence type="predicted"/>
<sequence>MEVNRKYFLEKNFLIYLTGKGASALISIASIPLFIRIYGAANYGSFVLIYSFFLMALSLSNGWINQAMIRFFHADENQYYFLKDLKKLTLISALIIGSILVCLLYFKYSGIITLIIIFLCFILGSIYTFKLVENQTVMQPKNVVFAEVLRLSFFLGIPYLLYYLDWGTFMYQLFFGILLGYTAAFLFLKSKEKTSFVSENRKKTSIKEIATYGIPLSIWMVFSPTTNGVDRYLIEYYLGAIALAQYSAVYDIVFKVFSQLSIPLNSIVQPLLMYAHNKKENKIFSKTIGKAALYLLIIFIVIFSLFSFFKELIIVQYLGFDDREVINQLKLVFEPLIISSFIWQIGILLQKRLEVQNKTLTMAILMLLSVSLSVLASIWLIPIYGFIASAYLMLLTSILYSSLVLFMIYRK</sequence>
<dbReference type="Pfam" id="PF01943">
    <property type="entry name" value="Polysacc_synt"/>
    <property type="match status" value="1"/>
</dbReference>
<evidence type="ECO:0000256" key="6">
    <source>
        <dbReference type="SAM" id="Phobius"/>
    </source>
</evidence>
<dbReference type="PANTHER" id="PTHR30250:SF11">
    <property type="entry name" value="O-ANTIGEN TRANSPORTER-RELATED"/>
    <property type="match status" value="1"/>
</dbReference>
<feature type="transmembrane region" description="Helical" evidence="6">
    <location>
        <begin position="85"/>
        <end position="106"/>
    </location>
</feature>
<feature type="transmembrane region" description="Helical" evidence="6">
    <location>
        <begin position="329"/>
        <end position="349"/>
    </location>
</feature>
<accession>A0ABU3BEC8</accession>
<feature type="transmembrane region" description="Helical" evidence="6">
    <location>
        <begin position="12"/>
        <end position="35"/>
    </location>
</feature>
<evidence type="ECO:0000256" key="5">
    <source>
        <dbReference type="ARBA" id="ARBA00023136"/>
    </source>
</evidence>
<feature type="transmembrane region" description="Helical" evidence="6">
    <location>
        <begin position="144"/>
        <end position="163"/>
    </location>
</feature>
<comment type="subcellular location">
    <subcellularLocation>
        <location evidence="1">Cell membrane</location>
        <topology evidence="1">Multi-pass membrane protein</topology>
    </subcellularLocation>
</comment>
<keyword evidence="5 6" id="KW-0472">Membrane</keyword>
<evidence type="ECO:0000256" key="4">
    <source>
        <dbReference type="ARBA" id="ARBA00022989"/>
    </source>
</evidence>
<gene>
    <name evidence="7" type="ORF">RM520_02655</name>
</gene>
<feature type="transmembrane region" description="Helical" evidence="6">
    <location>
        <begin position="169"/>
        <end position="188"/>
    </location>
</feature>
<keyword evidence="3 6" id="KW-0812">Transmembrane</keyword>
<feature type="transmembrane region" description="Helical" evidence="6">
    <location>
        <begin position="41"/>
        <end position="64"/>
    </location>
</feature>
<feature type="transmembrane region" description="Helical" evidence="6">
    <location>
        <begin position="209"/>
        <end position="225"/>
    </location>
</feature>
<feature type="transmembrane region" description="Helical" evidence="6">
    <location>
        <begin position="291"/>
        <end position="309"/>
    </location>
</feature>
<feature type="transmembrane region" description="Helical" evidence="6">
    <location>
        <begin position="361"/>
        <end position="384"/>
    </location>
</feature>
<evidence type="ECO:0000313" key="8">
    <source>
        <dbReference type="Proteomes" id="UP001250662"/>
    </source>
</evidence>
<dbReference type="Proteomes" id="UP001250662">
    <property type="component" value="Unassembled WGS sequence"/>
</dbReference>
<dbReference type="InterPro" id="IPR050833">
    <property type="entry name" value="Poly_Biosynth_Transport"/>
</dbReference>
<organism evidence="7 8">
    <name type="scientific">Croceitalea vernalis</name>
    <dbReference type="NCBI Taxonomy" id="3075599"/>
    <lineage>
        <taxon>Bacteria</taxon>
        <taxon>Pseudomonadati</taxon>
        <taxon>Bacteroidota</taxon>
        <taxon>Flavobacteriia</taxon>
        <taxon>Flavobacteriales</taxon>
        <taxon>Flavobacteriaceae</taxon>
        <taxon>Croceitalea</taxon>
    </lineage>
</organism>
<keyword evidence="2" id="KW-1003">Cell membrane</keyword>
<reference evidence="7 8" key="1">
    <citation type="submission" date="2023-09" db="EMBL/GenBank/DDBJ databases">
        <authorList>
            <person name="Rey-Velasco X."/>
        </authorList>
    </citation>
    <scope>NUCLEOTIDE SEQUENCE [LARGE SCALE GENOMIC DNA]</scope>
    <source>
        <strain evidence="7 8">P007</strain>
    </source>
</reference>
<protein>
    <submittedName>
        <fullName evidence="7">Oligosaccharide flippase family protein</fullName>
    </submittedName>
</protein>
<feature type="transmembrane region" description="Helical" evidence="6">
    <location>
        <begin position="390"/>
        <end position="409"/>
    </location>
</feature>
<keyword evidence="8" id="KW-1185">Reference proteome</keyword>
<keyword evidence="4 6" id="KW-1133">Transmembrane helix</keyword>
<evidence type="ECO:0000256" key="2">
    <source>
        <dbReference type="ARBA" id="ARBA00022475"/>
    </source>
</evidence>
<feature type="transmembrane region" description="Helical" evidence="6">
    <location>
        <begin position="237"/>
        <end position="257"/>
    </location>
</feature>
<comment type="caution">
    <text evidence="7">The sequence shown here is derived from an EMBL/GenBank/DDBJ whole genome shotgun (WGS) entry which is preliminary data.</text>
</comment>
<dbReference type="PANTHER" id="PTHR30250">
    <property type="entry name" value="PST FAMILY PREDICTED COLANIC ACID TRANSPORTER"/>
    <property type="match status" value="1"/>
</dbReference>
<evidence type="ECO:0000313" key="7">
    <source>
        <dbReference type="EMBL" id="MDT0620506.1"/>
    </source>
</evidence>